<comment type="similarity">
    <text evidence="6">Belongs to the UPL family. TOM1/PTR1 subfamily.</text>
</comment>
<sequence length="3793" mass="401326">MARVKQKKAIEVPAAIKAFVDKVVSTPLDQVADALEGFTWNYEKGEFYHWLALFNYFDSFYDKFVKPRADLQLKFDSDQHDPAFPSRNVIAILRVSSSILENCSNKHLFQSYEHLTSLLAAPDPEVVTATLQTLVAFVRKTHASSVRWHGLTELNSRLLCLAQGWGGKEEGLELVACTQTNECAIQQGLPLATSLHFEFYEEGKDDAAAAGSRAGGQKVISLQGVDKYPESEQEILRQLVKRCNVPVRLRFALLNRIRVARQFASLSGRQQLVRMRLLAFYVLFQSNPNPEDMQAYFSSEMEFVAELVGLLQAEDTIPEDICTLALRALAVQLLDRARHGSVISAIGAGGQSGLLSMLMHRSVASLEEEQAELFACLRAMFERAREFGGGLFALAASVMTDLIHHDPLCYRALEEAGLPESFLKTIKAGVLPSAEALCCVPATLVALCLNAGGVERLQKSKALDTFIPIFTSKAYLRPLQGDTANILGAGLDELLRHVPVLRKDGVDMAVAVLRTLVKLGGGELSAPIKPAAPAAPAAECVSHSARMLESLLANADTCRTFVESQGVELLLGIYRLPRLPPTFGSSSASQHSMLATFRALSPTHAPDISKHLSSALIAQVRQTLDKAQAVGSRSVPELPSAERDDYVRLVSSTEGLASLAAAVVRNAQHMLMEVSSGQTAVIARLGELERMVLWQLAVAEDWKLAHDAQKAAEAKAAEANKTKASAAETGAGEGSFTSGAAVEAVPAVVLDNDVTMAVTERDPLEDHDADAGADAPEAANGVDREASTTALGTKTKKKSPEELAYDVLLHFTTSTVRGFYTAVAKAIHTPVSRRRDELAQQPTLAMRAAAVNLGVVLRNNLTIPQAQLSASAKGKEVASEPSRALSVRYLHRVVEELSAVLFDARRHTCHTLALNYFVVGGGMRALLEQFQAVTQMLWQSVEEEKAVPEDTDMALTPKASSTPSSPPPLISTEEAAAKNSEAAQKPKALAEGLVQAFLGLLDQLASAQVLLGSPQAASMLVAPVPGKEAPAEANEQGAEAFVKNLQGMILAAVLPVWSHPLLPACNPRIASLVIGILTNCSQGTASAALRMGRMATARTAPQPDAAAVQQIVEMGFTQPRAEEALRRVGQNSVELAMEWLITHPEAEPAAATATPATAGASGASAGGVSAEEQELAKALAESLVAVLEKVPASAFALADLLSTLCSQNSGKERKDVLERLIHHLRGSGTPEEALASRSSASFLAPAHLLAVITSEDAAAREIATSAGLITTALDILDAWTKAHAVPEPDANAAQPSAHSKAAEVPSWANALLLILDVAVQAQPKAPSASAAPEQPGAVAADVAAAYRAAQPEGRVLMARLSKRHSIALQVLAGKGHKLILDLPASCLLPELEPYMSAIMRHILEDPATLQAAMEAEIRNTLVSPAGRGRPGGGGAMPVRSFLSSLAPVLLREPSVFVEAMSATCSLAETGGRAVVILKPSKPEGKAAAEAAQAAGNSPTAAATPGPAAGTAAEAPKSTMKGSKKVVPASFVEVIDSLVDLLLRYKGLELTPPQTNSKTTSPDAMETDTPSGSAVDAQAAQPAAQGQANPPPHGQALPRGTTVVVETSNGPMRMRVMNAQPLNGAEGGAAGQAPSAAQDLLSTKQVLNEKEREVLVQCIALKMLTDFTLMYSSCVGVLLKRDAELAGREAPHKTPAKGAHAHEPLRTGALIRHIMHAHLAHSPEPNWAMQGLAEQTSFFLLAVCIRSAEGRRRIIKETVKALTSDDSEHPEAVVATASTSIPFIQRPGAPAPFKVKAFVNLVGSLLSASTPGASSGNRAASTGLSTEMVRAMRDAGMVKALTSALKMIDLDHPKAPASINSILKPLEILTRNLPARLKPAADASPAAGGAGAGTADGTGAAAPTAQAAPPGQAAHQDAAMADREEEEEQRESAAGPEAVLAAERAMQAFERSQGHQPGGPSMEDVMEAFIEQAYANEGLEAFDEDSQGSSTDDEHDEDEDDDMDEGDGEGLSEEDDGEVHDSDEDDGDHDDEDDEDHDGDRHGGGHDHHDHGGSMSEGSEEFDDEDGVGDDEDMEEHEAQLLAAAAEEEEQALQDMVHHVGAMVGDEGDEDEDALDAEERDADLDDEEEGPGVMDANEEELEDGWQEEDDMDEEEDEEEEEEEEEEGATPRWLTHRMEQGIMDDAQLLRPGQAHALLDEVFGQAMIQTGDRVTRRRYRILPRRDGASQVATTIHPSALVPAQHRLLQRPNAAGGGGAAAGTAGAAGAVGGPFVMDGTGLRRIGQMANVMIDTGGMPGTGATAAAVAAAAANPAYSSMIDLSIDMLLGGIGAGGRPESRMVNWSDNGQPPTGTDAVSLIGSLERPMLEALRPDLMSQALQAAMASLQPPAEEQGPPDLAQDESSGSEEYSDEEMMDADQPPSAEALEAAAAAVIQAQQQDQDTEMGTEAAPGAGLDPGLIAAAQAVGIDLAFLEALPPELRAEILAAEGGIVPPPPAQPTAEPQPAQPQPAAPQPAAAEQPAAADISATQPTDAAPAAAAPSSAAGGSGAGTAAAAPAAPAVDDGLEGIDPEFIAALPPDIREEVLEQQRRERRRLQAEAQQAAAQQAAAAAGPAAAAAAADMDLASVLASFPPEVREEALLTADEAMLAQLPPALLAEAQALRERISRHIRDPAALGRNVMQFALGRQQPGGAGRVGLSHLSRRADVNLASQEYVNQLQALRTRAAGAGAKKGKEVEGPPQVDEDDLVSLAQLLRLAQPLGKGQLQRSNMVYARSREPQGVPPVVARRLLDMLTYLARHQSRVARDLVHIHVPKPQAQAKAIAAIQDPKGKGKAVAEQPREAAASEERAIEVVLELLGRTLCRRSNSHLETALHLLEVVLRTARAQLDSLTFLQTILAEKEQTQTSDAATAATAGAPDAVAAADLGSGGGAALDQPSESATTAAAGAGSAATPTPTPAAASRPGSSSAQAVQTPALAGTGAAAAAEGTTPASGIRPATPTTPGPVAGVGVDQPGAGAAAGGSAEASSSGSGLRPADLENHEDDPRPVLNALPEPLLRQLPSLLGQQGLSELAYTRVGSVLKMVVEAAPAHKALMLQELEAQLRRLAEAAVAELRRLMESELLSSTSIAPSTGSIGLLVLRILQAVAALTKTEVSSTPRGAIATGTGGTIRETSFARAADAPEADIRQAHAAVARGELSPLQAVTQLAAAGTAVVAAQQRTSRQPPKPPQQPAYRREGADAAIVEEMSAQLEPLWQVLSQCIARIEAGLQATSAPRLEAAAAARILPTGAAQILPLVEAFFVLTDARTAHLPPTEMALLRSASVSDVMRAASSDMFRLPSMEVSPTTSAASQPSQAAPAAAHAGIVEAHLPFLRFAEKHRRLLNTLLRQNPGLLESSLSPLLKTPRLIEFDNKRAYFRTRVRTSPQERAYGTLRILVRREHVFEDSFHQLRMRSPEEMRCKLSVQFQAEEGIDAGGVSREWYSVMAREIFNPNFSLFVHMPEHGTTFQPNPNSVVQNDEARGTNHLDFFKFVGRIIGKALYDGQFIDAYFTRSFYKHMLGQALTYLDIEAVDPEYFKNLVWMLENDITDVLDLTFTEEADYFGKKELVELKPGGAAIKVTEETKREYVDLVAQHRMTGAIKAQINSFLTGFWDLIPKNLVSIFNDHELELLISGLPEIDVDDLRRNTEYTGFSAATPVIQWFWDIVRDLDKEDLALLVQFVTGTSKVPLEGFKALQGISGPQKFQIHKAYGPGDRLPSAHTCFNQLDLIEYETKEQLRDRLMVAIHEGSEGFGFG</sequence>
<dbReference type="PROSITE" id="PS50030">
    <property type="entry name" value="UBA"/>
    <property type="match status" value="1"/>
</dbReference>
<evidence type="ECO:0000256" key="5">
    <source>
        <dbReference type="ARBA" id="ARBA00022786"/>
    </source>
</evidence>
<feature type="compositionally biased region" description="Low complexity" evidence="8">
    <location>
        <begin position="2532"/>
        <end position="2554"/>
    </location>
</feature>
<feature type="compositionally biased region" description="Low complexity" evidence="8">
    <location>
        <begin position="1576"/>
        <end position="1587"/>
    </location>
</feature>
<comment type="catalytic activity">
    <reaction evidence="1">
        <text>S-ubiquitinyl-[E2 ubiquitin-conjugating enzyme]-L-cysteine + [acceptor protein]-L-lysine = [E2 ubiquitin-conjugating enzyme]-L-cysteine + N(6)-ubiquitinyl-[acceptor protein]-L-lysine.</text>
        <dbReference type="EC" id="2.3.2.26"/>
    </reaction>
</comment>
<organism evidence="11 12">
    <name type="scientific">[Myrmecia] bisecta</name>
    <dbReference type="NCBI Taxonomy" id="41462"/>
    <lineage>
        <taxon>Eukaryota</taxon>
        <taxon>Viridiplantae</taxon>
        <taxon>Chlorophyta</taxon>
        <taxon>core chlorophytes</taxon>
        <taxon>Trebouxiophyceae</taxon>
        <taxon>Trebouxiales</taxon>
        <taxon>Trebouxiaceae</taxon>
        <taxon>Myrmecia</taxon>
    </lineage>
</organism>
<evidence type="ECO:0000256" key="3">
    <source>
        <dbReference type="ARBA" id="ARBA00012485"/>
    </source>
</evidence>
<keyword evidence="12" id="KW-1185">Reference proteome</keyword>
<gene>
    <name evidence="11" type="ORF">WJX72_010812</name>
</gene>
<feature type="active site" description="Glycyl thioester intermediate" evidence="7">
    <location>
        <position position="3760"/>
    </location>
</feature>
<feature type="compositionally biased region" description="Low complexity" evidence="8">
    <location>
        <begin position="2931"/>
        <end position="3030"/>
    </location>
</feature>
<dbReference type="InterPro" id="IPR010309">
    <property type="entry name" value="E3_Ub_ligase_DUF908"/>
</dbReference>
<evidence type="ECO:0000256" key="7">
    <source>
        <dbReference type="PROSITE-ProRule" id="PRU00104"/>
    </source>
</evidence>
<feature type="region of interest" description="Disordered" evidence="8">
    <location>
        <begin position="2487"/>
        <end position="2554"/>
    </location>
</feature>
<feature type="compositionally biased region" description="Polar residues" evidence="8">
    <location>
        <begin position="1551"/>
        <end position="1571"/>
    </location>
</feature>
<dbReference type="FunFam" id="3.30.2410.10:FF:000010">
    <property type="entry name" value="E3 ubiquitin-protein ligase UPL1"/>
    <property type="match status" value="1"/>
</dbReference>
<dbReference type="Gene3D" id="3.90.1750.10">
    <property type="entry name" value="Hect, E3 ligase catalytic domains"/>
    <property type="match status" value="1"/>
</dbReference>
<dbReference type="InterPro" id="IPR010314">
    <property type="entry name" value="E3_Ub_ligase_DUF913"/>
</dbReference>
<feature type="compositionally biased region" description="Low complexity" evidence="8">
    <location>
        <begin position="2421"/>
        <end position="2438"/>
    </location>
</feature>
<comment type="caution">
    <text evidence="11">The sequence shown here is derived from an EMBL/GenBank/DDBJ whole genome shotgun (WGS) entry which is preliminary data.</text>
</comment>
<reference evidence="11 12" key="1">
    <citation type="journal article" date="2024" name="Nat. Commun.">
        <title>Phylogenomics reveals the evolutionary origins of lichenization in chlorophyte algae.</title>
        <authorList>
            <person name="Puginier C."/>
            <person name="Libourel C."/>
            <person name="Otte J."/>
            <person name="Skaloud P."/>
            <person name="Haon M."/>
            <person name="Grisel S."/>
            <person name="Petersen M."/>
            <person name="Berrin J.G."/>
            <person name="Delaux P.M."/>
            <person name="Dal Grande F."/>
            <person name="Keller J."/>
        </authorList>
    </citation>
    <scope>NUCLEOTIDE SEQUENCE [LARGE SCALE GENOMIC DNA]</scope>
    <source>
        <strain evidence="11 12">SAG 2043</strain>
    </source>
</reference>
<dbReference type="SUPFAM" id="SSF46934">
    <property type="entry name" value="UBA-like"/>
    <property type="match status" value="1"/>
</dbReference>
<dbReference type="Gene3D" id="3.30.2410.10">
    <property type="entry name" value="Hect, E3 ligase catalytic domain"/>
    <property type="match status" value="1"/>
</dbReference>
<feature type="compositionally biased region" description="Basic and acidic residues" evidence="8">
    <location>
        <begin position="3034"/>
        <end position="3044"/>
    </location>
</feature>
<dbReference type="CDD" id="cd14327">
    <property type="entry name" value="UBA_atUPL1_2_like"/>
    <property type="match status" value="1"/>
</dbReference>
<dbReference type="PANTHER" id="PTHR11254:SF67">
    <property type="entry name" value="E3 UBIQUITIN-PROTEIN LIGASE HUWE1"/>
    <property type="match status" value="1"/>
</dbReference>
<dbReference type="PROSITE" id="PS50237">
    <property type="entry name" value="HECT"/>
    <property type="match status" value="1"/>
</dbReference>
<feature type="region of interest" description="Disordered" evidence="8">
    <location>
        <begin position="1971"/>
        <end position="2170"/>
    </location>
</feature>
<dbReference type="GO" id="GO:0000209">
    <property type="term" value="P:protein polyubiquitination"/>
    <property type="evidence" value="ECO:0007669"/>
    <property type="project" value="TreeGrafter"/>
</dbReference>
<dbReference type="PANTHER" id="PTHR11254">
    <property type="entry name" value="HECT DOMAIN UBIQUITIN-PROTEIN LIGASE"/>
    <property type="match status" value="1"/>
</dbReference>
<dbReference type="SMART" id="SM00165">
    <property type="entry name" value="UBA"/>
    <property type="match status" value="1"/>
</dbReference>
<evidence type="ECO:0000259" key="9">
    <source>
        <dbReference type="PROSITE" id="PS50030"/>
    </source>
</evidence>
<evidence type="ECO:0000259" key="10">
    <source>
        <dbReference type="PROSITE" id="PS50237"/>
    </source>
</evidence>
<accession>A0AAW1R984</accession>
<dbReference type="InterPro" id="IPR025527">
    <property type="entry name" value="HUWE1/Rev1_UBM"/>
</dbReference>
<feature type="region of interest" description="Disordered" evidence="8">
    <location>
        <begin position="762"/>
        <end position="795"/>
    </location>
</feature>
<feature type="region of interest" description="Disordered" evidence="8">
    <location>
        <begin position="954"/>
        <end position="982"/>
    </location>
</feature>
<evidence type="ECO:0000256" key="4">
    <source>
        <dbReference type="ARBA" id="ARBA00022679"/>
    </source>
</evidence>
<evidence type="ECO:0000313" key="11">
    <source>
        <dbReference type="EMBL" id="KAK9830283.1"/>
    </source>
</evidence>
<dbReference type="EC" id="2.3.2.26" evidence="3"/>
<dbReference type="EMBL" id="JALJOR010000001">
    <property type="protein sequence ID" value="KAK9830283.1"/>
    <property type="molecule type" value="Genomic_DNA"/>
</dbReference>
<proteinExistence type="inferred from homology"/>
<feature type="region of interest" description="Disordered" evidence="8">
    <location>
        <begin position="1550"/>
        <end position="1598"/>
    </location>
</feature>
<feature type="compositionally biased region" description="Low complexity" evidence="8">
    <location>
        <begin position="1487"/>
        <end position="1515"/>
    </location>
</feature>
<feature type="compositionally biased region" description="Acidic residues" evidence="8">
    <location>
        <begin position="2402"/>
        <end position="2414"/>
    </location>
</feature>
<dbReference type="SUPFAM" id="SSF56204">
    <property type="entry name" value="Hect, E3 ligase catalytic domain"/>
    <property type="match status" value="1"/>
</dbReference>
<feature type="compositionally biased region" description="Acidic residues" evidence="8">
    <location>
        <begin position="2057"/>
        <end position="2075"/>
    </location>
</feature>
<dbReference type="FunFam" id="3.30.2160.10:FF:000001">
    <property type="entry name" value="E3 ubiquitin-protein ligase NEDD4-like"/>
    <property type="match status" value="1"/>
</dbReference>
<feature type="domain" description="UBA" evidence="9">
    <location>
        <begin position="1102"/>
        <end position="1143"/>
    </location>
</feature>
<dbReference type="Pfam" id="PF06012">
    <property type="entry name" value="DUF908"/>
    <property type="match status" value="1"/>
</dbReference>
<dbReference type="InterPro" id="IPR015940">
    <property type="entry name" value="UBA"/>
</dbReference>
<evidence type="ECO:0000256" key="2">
    <source>
        <dbReference type="ARBA" id="ARBA00004906"/>
    </source>
</evidence>
<evidence type="ECO:0000256" key="6">
    <source>
        <dbReference type="ARBA" id="ARBA00034494"/>
    </source>
</evidence>
<keyword evidence="4" id="KW-0808">Transferase</keyword>
<dbReference type="GO" id="GO:0006511">
    <property type="term" value="P:ubiquitin-dependent protein catabolic process"/>
    <property type="evidence" value="ECO:0007669"/>
    <property type="project" value="TreeGrafter"/>
</dbReference>
<feature type="compositionally biased region" description="Acidic residues" evidence="8">
    <location>
        <begin position="2105"/>
        <end position="2166"/>
    </location>
</feature>
<dbReference type="FunFam" id="3.90.1750.10:FF:000003">
    <property type="entry name" value="E3 ubiquitin-protein ligase UPL1"/>
    <property type="match status" value="1"/>
</dbReference>
<feature type="region of interest" description="Disordered" evidence="8">
    <location>
        <begin position="1487"/>
        <end position="1522"/>
    </location>
</feature>
<dbReference type="SMART" id="SM00119">
    <property type="entry name" value="HECTc"/>
    <property type="match status" value="1"/>
</dbReference>
<dbReference type="InterPro" id="IPR035983">
    <property type="entry name" value="Hect_E3_ubiquitin_ligase"/>
</dbReference>
<evidence type="ECO:0000256" key="1">
    <source>
        <dbReference type="ARBA" id="ARBA00000885"/>
    </source>
</evidence>
<dbReference type="GO" id="GO:0061630">
    <property type="term" value="F:ubiquitin protein ligase activity"/>
    <property type="evidence" value="ECO:0007669"/>
    <property type="project" value="UniProtKB-EC"/>
</dbReference>
<evidence type="ECO:0000313" key="12">
    <source>
        <dbReference type="Proteomes" id="UP001489004"/>
    </source>
</evidence>
<dbReference type="Gene3D" id="3.30.2160.10">
    <property type="entry name" value="Hect, E3 ligase catalytic domain"/>
    <property type="match status" value="1"/>
</dbReference>
<dbReference type="Pfam" id="PF14377">
    <property type="entry name" value="UBM"/>
    <property type="match status" value="3"/>
</dbReference>
<comment type="pathway">
    <text evidence="2">Protein modification; protein ubiquitination.</text>
</comment>
<dbReference type="InterPro" id="IPR009060">
    <property type="entry name" value="UBA-like_sf"/>
</dbReference>
<feature type="domain" description="HECT" evidence="10">
    <location>
        <begin position="3452"/>
        <end position="3793"/>
    </location>
</feature>
<dbReference type="InterPro" id="IPR000569">
    <property type="entry name" value="HECT_dom"/>
</dbReference>
<feature type="compositionally biased region" description="Low complexity" evidence="8">
    <location>
        <begin position="1896"/>
        <end position="1918"/>
    </location>
</feature>
<feature type="region of interest" description="Disordered" evidence="8">
    <location>
        <begin position="1879"/>
        <end position="1935"/>
    </location>
</feature>
<dbReference type="InterPro" id="IPR050409">
    <property type="entry name" value="E3_ubiq-protein_ligase"/>
</dbReference>
<protein>
    <recommendedName>
        <fullName evidence="3">HECT-type E3 ubiquitin transferase</fullName>
        <ecNumber evidence="3">2.3.2.26</ecNumber>
    </recommendedName>
</protein>
<keyword evidence="5 7" id="KW-0833">Ubl conjugation pathway</keyword>
<feature type="compositionally biased region" description="Basic and acidic residues" evidence="8">
    <location>
        <begin position="2037"/>
        <end position="2051"/>
    </location>
</feature>
<dbReference type="Pfam" id="PF22562">
    <property type="entry name" value="UBA_7"/>
    <property type="match status" value="1"/>
</dbReference>
<feature type="region of interest" description="Disordered" evidence="8">
    <location>
        <begin position="3214"/>
        <end position="3235"/>
    </location>
</feature>
<dbReference type="Pfam" id="PF00632">
    <property type="entry name" value="HECT"/>
    <property type="match status" value="1"/>
</dbReference>
<evidence type="ECO:0000256" key="8">
    <source>
        <dbReference type="SAM" id="MobiDB-lite"/>
    </source>
</evidence>
<feature type="compositionally biased region" description="Acidic residues" evidence="8">
    <location>
        <begin position="1979"/>
        <end position="2036"/>
    </location>
</feature>
<name>A0AAW1R984_9CHLO</name>
<feature type="compositionally biased region" description="Low complexity" evidence="8">
    <location>
        <begin position="2512"/>
        <end position="2522"/>
    </location>
</feature>
<dbReference type="Gene3D" id="1.10.8.10">
    <property type="entry name" value="DNA helicase RuvA subunit, C-terminal domain"/>
    <property type="match status" value="1"/>
</dbReference>
<feature type="region of interest" description="Disordered" evidence="8">
    <location>
        <begin position="2381"/>
        <end position="2450"/>
    </location>
</feature>
<dbReference type="GO" id="GO:0005737">
    <property type="term" value="C:cytoplasm"/>
    <property type="evidence" value="ECO:0007669"/>
    <property type="project" value="TreeGrafter"/>
</dbReference>
<dbReference type="Pfam" id="PF06025">
    <property type="entry name" value="DUF913"/>
    <property type="match status" value="2"/>
</dbReference>
<dbReference type="CDD" id="cd00078">
    <property type="entry name" value="HECTc"/>
    <property type="match status" value="1"/>
</dbReference>
<dbReference type="Proteomes" id="UP001489004">
    <property type="component" value="Unassembled WGS sequence"/>
</dbReference>
<feature type="region of interest" description="Disordered" evidence="8">
    <location>
        <begin position="2926"/>
        <end position="3047"/>
    </location>
</feature>